<evidence type="ECO:0008006" key="6">
    <source>
        <dbReference type="Google" id="ProtNLM"/>
    </source>
</evidence>
<name>A0A1J7FP48_LUPAN</name>
<organism evidence="4 5">
    <name type="scientific">Lupinus angustifolius</name>
    <name type="common">Narrow-leaved blue lupine</name>
    <dbReference type="NCBI Taxonomy" id="3871"/>
    <lineage>
        <taxon>Eukaryota</taxon>
        <taxon>Viridiplantae</taxon>
        <taxon>Streptophyta</taxon>
        <taxon>Embryophyta</taxon>
        <taxon>Tracheophyta</taxon>
        <taxon>Spermatophyta</taxon>
        <taxon>Magnoliopsida</taxon>
        <taxon>eudicotyledons</taxon>
        <taxon>Gunneridae</taxon>
        <taxon>Pentapetalae</taxon>
        <taxon>rosids</taxon>
        <taxon>fabids</taxon>
        <taxon>Fabales</taxon>
        <taxon>Fabaceae</taxon>
        <taxon>Papilionoideae</taxon>
        <taxon>50 kb inversion clade</taxon>
        <taxon>genistoids sensu lato</taxon>
        <taxon>core genistoids</taxon>
        <taxon>Genisteae</taxon>
        <taxon>Lupinus</taxon>
    </lineage>
</organism>
<dbReference type="PANTHER" id="PTHR48047">
    <property type="entry name" value="GLYCOSYLTRANSFERASE"/>
    <property type="match status" value="1"/>
</dbReference>
<dbReference type="InterPro" id="IPR002213">
    <property type="entry name" value="UDP_glucos_trans"/>
</dbReference>
<gene>
    <name evidence="4" type="ORF">TanjilG_07170</name>
</gene>
<dbReference type="CDD" id="cd03784">
    <property type="entry name" value="GT1_Gtf-like"/>
    <property type="match status" value="1"/>
</dbReference>
<reference evidence="4 5" key="1">
    <citation type="journal article" date="2017" name="Plant Biotechnol. J.">
        <title>A comprehensive draft genome sequence for lupin (Lupinus angustifolius), an emerging health food: insights into plant-microbe interactions and legume evolution.</title>
        <authorList>
            <person name="Hane J.K."/>
            <person name="Ming Y."/>
            <person name="Kamphuis L.G."/>
            <person name="Nelson M.N."/>
            <person name="Garg G."/>
            <person name="Atkins C.A."/>
            <person name="Bayer P.E."/>
            <person name="Bravo A."/>
            <person name="Bringans S."/>
            <person name="Cannon S."/>
            <person name="Edwards D."/>
            <person name="Foley R."/>
            <person name="Gao L.L."/>
            <person name="Harrison M.J."/>
            <person name="Huang W."/>
            <person name="Hurgobin B."/>
            <person name="Li S."/>
            <person name="Liu C.W."/>
            <person name="McGrath A."/>
            <person name="Morahan G."/>
            <person name="Murray J."/>
            <person name="Weller J."/>
            <person name="Jian J."/>
            <person name="Singh K.B."/>
        </authorList>
    </citation>
    <scope>NUCLEOTIDE SEQUENCE [LARGE SCALE GENOMIC DNA]</scope>
    <source>
        <strain evidence="5">cv. Tanjil</strain>
        <tissue evidence="4">Whole plant</tissue>
    </source>
</reference>
<evidence type="ECO:0000256" key="3">
    <source>
        <dbReference type="ARBA" id="ARBA00022679"/>
    </source>
</evidence>
<dbReference type="OMA" id="VGVQTWI"/>
<protein>
    <recommendedName>
        <fullName evidence="6">UDP-glycosyltransferases domain-containing protein</fullName>
    </recommendedName>
</protein>
<sequence length="320" mass="35800">MGAETTAHSPIHILFFPFMGHGHMIPMVDMAKLFASKGVKTTILTTPLNAPFIFKTIEKSKTYSNINMQTIKFHSIEAGLPNGCEIFDSIPSPEFIPLFFKGTELLQEGFEQQLSLQRPNSIVSDTFFTRTNDSSAKFNIPRIVFYGASGQPFIWVVKKSKKDGEEWLPGGFEKRIEGKGLIIRGWAPQVSILEHEAIGAFMTHCGWNSTLEGVVAGVPFITWPVSAEQFYNERLVVDVLKTGVPVGVKRWCLFGDMDDSIKWDTIEKTVRNILGKDEAAEEMRKKAKELSRLARKTVEEGGSSDLDLDAFIVEFDSLRG</sequence>
<evidence type="ECO:0000313" key="5">
    <source>
        <dbReference type="Proteomes" id="UP000188354"/>
    </source>
</evidence>
<dbReference type="FunFam" id="3.40.50.2000:FF:000056">
    <property type="entry name" value="Glycosyltransferase"/>
    <property type="match status" value="1"/>
</dbReference>
<proteinExistence type="inferred from homology"/>
<dbReference type="Gramene" id="OIV89694">
    <property type="protein sequence ID" value="OIV89694"/>
    <property type="gene ID" value="TanjilG_07170"/>
</dbReference>
<keyword evidence="3" id="KW-0808">Transferase</keyword>
<dbReference type="AlphaFoldDB" id="A0A1J7FP48"/>
<dbReference type="EMBL" id="KV862254">
    <property type="protein sequence ID" value="OIV89694.1"/>
    <property type="molecule type" value="Genomic_DNA"/>
</dbReference>
<dbReference type="GO" id="GO:0035251">
    <property type="term" value="F:UDP-glucosyltransferase activity"/>
    <property type="evidence" value="ECO:0007669"/>
    <property type="project" value="UniProtKB-ARBA"/>
</dbReference>
<keyword evidence="2" id="KW-0328">Glycosyltransferase</keyword>
<dbReference type="Gene3D" id="3.40.50.2000">
    <property type="entry name" value="Glycogen Phosphorylase B"/>
    <property type="match status" value="3"/>
</dbReference>
<dbReference type="Proteomes" id="UP000188354">
    <property type="component" value="Unassembled WGS sequence"/>
</dbReference>
<evidence type="ECO:0000256" key="1">
    <source>
        <dbReference type="ARBA" id="ARBA00009995"/>
    </source>
</evidence>
<dbReference type="SUPFAM" id="SSF53756">
    <property type="entry name" value="UDP-Glycosyltransferase/glycogen phosphorylase"/>
    <property type="match status" value="2"/>
</dbReference>
<evidence type="ECO:0000313" key="4">
    <source>
        <dbReference type="EMBL" id="OIV89694.1"/>
    </source>
</evidence>
<accession>A0A1J7FP48</accession>
<evidence type="ECO:0000256" key="2">
    <source>
        <dbReference type="ARBA" id="ARBA00022676"/>
    </source>
</evidence>
<dbReference type="PANTHER" id="PTHR48047:SF45">
    <property type="entry name" value="SCOPOLETIN GLUCOSYLTRANSFERASE-LIKE"/>
    <property type="match status" value="1"/>
</dbReference>
<keyword evidence="5" id="KW-1185">Reference proteome</keyword>
<dbReference type="Pfam" id="PF00201">
    <property type="entry name" value="UDPGT"/>
    <property type="match status" value="1"/>
</dbReference>
<comment type="similarity">
    <text evidence="1">Belongs to the UDP-glycosyltransferase family.</text>
</comment>